<dbReference type="Proteomes" id="UP000187209">
    <property type="component" value="Unassembled WGS sequence"/>
</dbReference>
<dbReference type="EMBL" id="MPUH01000239">
    <property type="protein sequence ID" value="OMJ85360.1"/>
    <property type="molecule type" value="Genomic_DNA"/>
</dbReference>
<comment type="caution">
    <text evidence="1">The sequence shown here is derived from an EMBL/GenBank/DDBJ whole genome shotgun (WGS) entry which is preliminary data.</text>
</comment>
<evidence type="ECO:0000313" key="2">
    <source>
        <dbReference type="Proteomes" id="UP000187209"/>
    </source>
</evidence>
<protein>
    <submittedName>
        <fullName evidence="1">Uncharacterized protein</fullName>
    </submittedName>
</protein>
<dbReference type="SMART" id="SM00015">
    <property type="entry name" value="IQ"/>
    <property type="match status" value="1"/>
</dbReference>
<keyword evidence="2" id="KW-1185">Reference proteome</keyword>
<dbReference type="OrthoDB" id="6108017at2759"/>
<dbReference type="AlphaFoldDB" id="A0A1R2C8R3"/>
<evidence type="ECO:0000313" key="1">
    <source>
        <dbReference type="EMBL" id="OMJ85360.1"/>
    </source>
</evidence>
<name>A0A1R2C8R3_9CILI</name>
<gene>
    <name evidence="1" type="ORF">SteCoe_13333</name>
</gene>
<dbReference type="Pfam" id="PF00612">
    <property type="entry name" value="IQ"/>
    <property type="match status" value="1"/>
</dbReference>
<dbReference type="InterPro" id="IPR000048">
    <property type="entry name" value="IQ_motif_EF-hand-BS"/>
</dbReference>
<reference evidence="1 2" key="1">
    <citation type="submission" date="2016-11" db="EMBL/GenBank/DDBJ databases">
        <title>The macronuclear genome of Stentor coeruleus: a giant cell with tiny introns.</title>
        <authorList>
            <person name="Slabodnick M."/>
            <person name="Ruby J.G."/>
            <person name="Reiff S.B."/>
            <person name="Swart E.C."/>
            <person name="Gosai S."/>
            <person name="Prabakaran S."/>
            <person name="Witkowska E."/>
            <person name="Larue G.E."/>
            <person name="Fisher S."/>
            <person name="Freeman R.M."/>
            <person name="Gunawardena J."/>
            <person name="Chu W."/>
            <person name="Stover N.A."/>
            <person name="Gregory B.D."/>
            <person name="Nowacki M."/>
            <person name="Derisi J."/>
            <person name="Roy S.W."/>
            <person name="Marshall W.F."/>
            <person name="Sood P."/>
        </authorList>
    </citation>
    <scope>NUCLEOTIDE SEQUENCE [LARGE SCALE GENOMIC DNA]</scope>
    <source>
        <strain evidence="1">WM001</strain>
    </source>
</reference>
<accession>A0A1R2C8R3</accession>
<proteinExistence type="predicted"/>
<organism evidence="1 2">
    <name type="scientific">Stentor coeruleus</name>
    <dbReference type="NCBI Taxonomy" id="5963"/>
    <lineage>
        <taxon>Eukaryota</taxon>
        <taxon>Sar</taxon>
        <taxon>Alveolata</taxon>
        <taxon>Ciliophora</taxon>
        <taxon>Postciliodesmatophora</taxon>
        <taxon>Heterotrichea</taxon>
        <taxon>Heterotrichida</taxon>
        <taxon>Stentoridae</taxon>
        <taxon>Stentor</taxon>
    </lineage>
</organism>
<dbReference type="PROSITE" id="PS50096">
    <property type="entry name" value="IQ"/>
    <property type="match status" value="1"/>
</dbReference>
<sequence>MYRQRKKFLKTKAHILTIQRFWKKTYPLMKLYKKIKFYVKKLGKYAEEMYKKKTKAAICIQKFYKKYKVRKEYKDKIYEKVKITMHEKLLRRQSKLVQDRNRKKQAVKVIEREWLKRMKRQRMRSLRKYLATIPYECRVLCLKYKQAKRETDVLQADLNKVIKTSGFGCY</sequence>